<gene>
    <name evidence="1" type="ORF">F2Q70_00037225</name>
</gene>
<protein>
    <submittedName>
        <fullName evidence="1">Uncharacterized protein</fullName>
    </submittedName>
</protein>
<proteinExistence type="predicted"/>
<accession>A0A8S9JZN3</accession>
<dbReference type="EMBL" id="QGKY02000246">
    <property type="protein sequence ID" value="KAF2587565.1"/>
    <property type="molecule type" value="Genomic_DNA"/>
</dbReference>
<name>A0A8S9JZN3_BRACR</name>
<sequence length="106" mass="11303">MKHDRVVLAVLGYCVEKQLLVGKQASTSSLRILDQDAMKLLVASSFLAYAERSVSFFCIDSTVLCISCSPIGVDSASINAIMCSLVDLGKLPSIDFASVLSIDADI</sequence>
<reference evidence="1" key="1">
    <citation type="submission" date="2019-12" db="EMBL/GenBank/DDBJ databases">
        <title>Genome sequencing and annotation of Brassica cretica.</title>
        <authorList>
            <person name="Studholme D.J."/>
            <person name="Sarris P.F."/>
        </authorList>
    </citation>
    <scope>NUCLEOTIDE SEQUENCE</scope>
    <source>
        <strain evidence="1">PFS-102/07</strain>
        <tissue evidence="1">Leaf</tissue>
    </source>
</reference>
<organism evidence="1">
    <name type="scientific">Brassica cretica</name>
    <name type="common">Mustard</name>
    <dbReference type="NCBI Taxonomy" id="69181"/>
    <lineage>
        <taxon>Eukaryota</taxon>
        <taxon>Viridiplantae</taxon>
        <taxon>Streptophyta</taxon>
        <taxon>Embryophyta</taxon>
        <taxon>Tracheophyta</taxon>
        <taxon>Spermatophyta</taxon>
        <taxon>Magnoliopsida</taxon>
        <taxon>eudicotyledons</taxon>
        <taxon>Gunneridae</taxon>
        <taxon>Pentapetalae</taxon>
        <taxon>rosids</taxon>
        <taxon>malvids</taxon>
        <taxon>Brassicales</taxon>
        <taxon>Brassicaceae</taxon>
        <taxon>Brassiceae</taxon>
        <taxon>Brassica</taxon>
    </lineage>
</organism>
<dbReference type="AlphaFoldDB" id="A0A8S9JZN3"/>
<comment type="caution">
    <text evidence="1">The sequence shown here is derived from an EMBL/GenBank/DDBJ whole genome shotgun (WGS) entry which is preliminary data.</text>
</comment>
<evidence type="ECO:0000313" key="1">
    <source>
        <dbReference type="EMBL" id="KAF2587565.1"/>
    </source>
</evidence>